<feature type="compositionally biased region" description="Basic and acidic residues" evidence="1">
    <location>
        <begin position="86"/>
        <end position="98"/>
    </location>
</feature>
<dbReference type="SUPFAM" id="SSF56731">
    <property type="entry name" value="DNA primase core"/>
    <property type="match status" value="1"/>
</dbReference>
<dbReference type="AlphaFoldDB" id="A0A563W2W5"/>
<organism evidence="2 3">
    <name type="scientific">Hyella patelloides LEGE 07179</name>
    <dbReference type="NCBI Taxonomy" id="945734"/>
    <lineage>
        <taxon>Bacteria</taxon>
        <taxon>Bacillati</taxon>
        <taxon>Cyanobacteriota</taxon>
        <taxon>Cyanophyceae</taxon>
        <taxon>Pleurocapsales</taxon>
        <taxon>Hyellaceae</taxon>
        <taxon>Hyella</taxon>
    </lineage>
</organism>
<dbReference type="EMBL" id="CAACVJ010000643">
    <property type="protein sequence ID" value="VEP18028.1"/>
    <property type="molecule type" value="Genomic_DNA"/>
</dbReference>
<evidence type="ECO:0008006" key="4">
    <source>
        <dbReference type="Google" id="ProtNLM"/>
    </source>
</evidence>
<evidence type="ECO:0000313" key="2">
    <source>
        <dbReference type="EMBL" id="VEP18028.1"/>
    </source>
</evidence>
<evidence type="ECO:0000313" key="3">
    <source>
        <dbReference type="Proteomes" id="UP000320055"/>
    </source>
</evidence>
<sequence>MSLAVLERTDSKKTLYLSTDGAGQIPTEYLKEVGEIVIAFDRDRSGKEMVERIKEQLPKAVVKTPKAKDWNQDLVNSLDWFGKNRSNEIDRQQQRGIERGGGLSR</sequence>
<accession>A0A563W2W5</accession>
<dbReference type="Proteomes" id="UP000320055">
    <property type="component" value="Unassembled WGS sequence"/>
</dbReference>
<dbReference type="Gene3D" id="3.40.1360.10">
    <property type="match status" value="1"/>
</dbReference>
<gene>
    <name evidence="2" type="ORF">H1P_6780001</name>
</gene>
<proteinExistence type="predicted"/>
<reference evidence="2 3" key="1">
    <citation type="submission" date="2019-01" db="EMBL/GenBank/DDBJ databases">
        <authorList>
            <person name="Brito A."/>
        </authorList>
    </citation>
    <scope>NUCLEOTIDE SEQUENCE [LARGE SCALE GENOMIC DNA]</scope>
    <source>
        <strain evidence="2">1</strain>
    </source>
</reference>
<protein>
    <recommendedName>
        <fullName evidence="4">Toprim domain-containing protein</fullName>
    </recommendedName>
</protein>
<name>A0A563W2W5_9CYAN</name>
<keyword evidence="3" id="KW-1185">Reference proteome</keyword>
<dbReference type="Pfam" id="PF13155">
    <property type="entry name" value="Toprim_2"/>
    <property type="match status" value="1"/>
</dbReference>
<evidence type="ECO:0000256" key="1">
    <source>
        <dbReference type="SAM" id="MobiDB-lite"/>
    </source>
</evidence>
<feature type="region of interest" description="Disordered" evidence="1">
    <location>
        <begin position="86"/>
        <end position="105"/>
    </location>
</feature>